<dbReference type="PANTHER" id="PTHR21301:SF10">
    <property type="entry name" value="REVERSE TRANSCRIPTASE DOMAIN-CONTAINING PROTEIN"/>
    <property type="match status" value="1"/>
</dbReference>
<sequence length="521" mass="63489">IIQSIRYHLNKDRLILRRTVDDKNTYYLGQLDEFQQKSNDYIENSSSYKFIAIIDENNTEEQQLKKVIQSFDIELDKLYQRKLINNDYKMKFSISKKRNVKLPYMYFLPGKDQDDNLLVEPRISSCKYSLIYALASYLDEILRPLFENYSRSTTFLNGGDFMQKLDYYCTQQQFLLKPQTIFVTFKIHNLHMNVSHSSLLRAFGTFLASPLVDNRFHKLSNEAIEELMTLVLKNIYFTFKKKVYQVTKGCPLNLPITDLLCNIYLHDWQLSLLRQIRLKDSFYGRYHNMGFFTWNASTEYLEALFDELQQNFDSDIKLTTYTDNRVEFLNAIIENKRGFLETRVSHNQQQQQQQQPFLLPYVKNYPRLRHRQWFRYSLIRAGQYCSSYEDFEEERRYIEMTFLTNGYSLDFVEYNLRRFYSRFFRSEYQIKDLNRHSYRILRRALFRLVDEEKRELEEERRLQKSNKLIRLHYLFDWGSRCQFNKKFYELWSSKHSYVKLEHECLPWINFQDVYREILNEM</sequence>
<evidence type="ECO:0000313" key="5">
    <source>
        <dbReference type="Proteomes" id="UP000663870"/>
    </source>
</evidence>
<dbReference type="AlphaFoldDB" id="A0A815NIG8"/>
<dbReference type="Proteomes" id="UP000663870">
    <property type="component" value="Unassembled WGS sequence"/>
</dbReference>
<reference evidence="2" key="1">
    <citation type="submission" date="2021-02" db="EMBL/GenBank/DDBJ databases">
        <authorList>
            <person name="Nowell W R."/>
        </authorList>
    </citation>
    <scope>NUCLEOTIDE SEQUENCE</scope>
</reference>
<comment type="caution">
    <text evidence="2">The sequence shown here is derived from an EMBL/GenBank/DDBJ whole genome shotgun (WGS) entry which is preliminary data.</text>
</comment>
<dbReference type="EMBL" id="CAJNOL010008010">
    <property type="protein sequence ID" value="CAF1633067.1"/>
    <property type="molecule type" value="Genomic_DNA"/>
</dbReference>
<proteinExistence type="predicted"/>
<dbReference type="Pfam" id="PF26215">
    <property type="entry name" value="HTH_animal"/>
    <property type="match status" value="1"/>
</dbReference>
<protein>
    <recommendedName>
        <fullName evidence="1">Helix-turn-helix domain-containing protein</fullName>
    </recommendedName>
</protein>
<dbReference type="InterPro" id="IPR058912">
    <property type="entry name" value="HTH_animal"/>
</dbReference>
<evidence type="ECO:0000313" key="3">
    <source>
        <dbReference type="EMBL" id="CAF1633067.1"/>
    </source>
</evidence>
<evidence type="ECO:0000313" key="2">
    <source>
        <dbReference type="EMBL" id="CAF1432463.1"/>
    </source>
</evidence>
<feature type="domain" description="Helix-turn-helix" evidence="1">
    <location>
        <begin position="358"/>
        <end position="415"/>
    </location>
</feature>
<dbReference type="Proteomes" id="UP000663854">
    <property type="component" value="Unassembled WGS sequence"/>
</dbReference>
<evidence type="ECO:0000313" key="4">
    <source>
        <dbReference type="Proteomes" id="UP000663854"/>
    </source>
</evidence>
<evidence type="ECO:0000259" key="1">
    <source>
        <dbReference type="Pfam" id="PF26215"/>
    </source>
</evidence>
<name>A0A815NIG8_9BILA</name>
<gene>
    <name evidence="3" type="ORF">JXQ802_LOCUS52089</name>
    <name evidence="2" type="ORF">PYM288_LOCUS35811</name>
</gene>
<dbReference type="EMBL" id="CAJNOH010006440">
    <property type="protein sequence ID" value="CAF1432463.1"/>
    <property type="molecule type" value="Genomic_DNA"/>
</dbReference>
<dbReference type="PANTHER" id="PTHR21301">
    <property type="entry name" value="REVERSE TRANSCRIPTASE"/>
    <property type="match status" value="1"/>
</dbReference>
<organism evidence="2 4">
    <name type="scientific">Rotaria sordida</name>
    <dbReference type="NCBI Taxonomy" id="392033"/>
    <lineage>
        <taxon>Eukaryota</taxon>
        <taxon>Metazoa</taxon>
        <taxon>Spiralia</taxon>
        <taxon>Gnathifera</taxon>
        <taxon>Rotifera</taxon>
        <taxon>Eurotatoria</taxon>
        <taxon>Bdelloidea</taxon>
        <taxon>Philodinida</taxon>
        <taxon>Philodinidae</taxon>
        <taxon>Rotaria</taxon>
    </lineage>
</organism>
<keyword evidence="5" id="KW-1185">Reference proteome</keyword>
<feature type="non-terminal residue" evidence="2">
    <location>
        <position position="521"/>
    </location>
</feature>
<accession>A0A815NIG8</accession>